<proteinExistence type="predicted"/>
<dbReference type="AlphaFoldDB" id="A0A5N6Q411"/>
<dbReference type="Proteomes" id="UP000326396">
    <property type="component" value="Linkage Group LG1"/>
</dbReference>
<gene>
    <name evidence="1" type="ORF">E3N88_02530</name>
</gene>
<protein>
    <submittedName>
        <fullName evidence="1">Uncharacterized protein</fullName>
    </submittedName>
</protein>
<name>A0A5N6Q411_9ASTR</name>
<accession>A0A5N6Q411</accession>
<sequence length="86" mass="10228">MIEEENEKGIGDDLVVLQRMVGTTYLYSCFDWDEENQRQYAVSFFKENLGCELKVLCDYSFLRWCCLRQKDPDHIICKLLQTNHVV</sequence>
<reference evidence="1 2" key="1">
    <citation type="submission" date="2019-05" db="EMBL/GenBank/DDBJ databases">
        <title>Mikania micrantha, genome provides insights into the molecular mechanism of rapid growth.</title>
        <authorList>
            <person name="Liu B."/>
        </authorList>
    </citation>
    <scope>NUCLEOTIDE SEQUENCE [LARGE SCALE GENOMIC DNA]</scope>
    <source>
        <strain evidence="1">NLD-2019</strain>
        <tissue evidence="1">Leaf</tissue>
    </source>
</reference>
<evidence type="ECO:0000313" key="2">
    <source>
        <dbReference type="Proteomes" id="UP000326396"/>
    </source>
</evidence>
<organism evidence="1 2">
    <name type="scientific">Mikania micrantha</name>
    <name type="common">bitter vine</name>
    <dbReference type="NCBI Taxonomy" id="192012"/>
    <lineage>
        <taxon>Eukaryota</taxon>
        <taxon>Viridiplantae</taxon>
        <taxon>Streptophyta</taxon>
        <taxon>Embryophyta</taxon>
        <taxon>Tracheophyta</taxon>
        <taxon>Spermatophyta</taxon>
        <taxon>Magnoliopsida</taxon>
        <taxon>eudicotyledons</taxon>
        <taxon>Gunneridae</taxon>
        <taxon>Pentapetalae</taxon>
        <taxon>asterids</taxon>
        <taxon>campanulids</taxon>
        <taxon>Asterales</taxon>
        <taxon>Asteraceae</taxon>
        <taxon>Asteroideae</taxon>
        <taxon>Heliantheae alliance</taxon>
        <taxon>Eupatorieae</taxon>
        <taxon>Mikania</taxon>
    </lineage>
</organism>
<evidence type="ECO:0000313" key="1">
    <source>
        <dbReference type="EMBL" id="KAD7479394.1"/>
    </source>
</evidence>
<keyword evidence="2" id="KW-1185">Reference proteome</keyword>
<comment type="caution">
    <text evidence="1">The sequence shown here is derived from an EMBL/GenBank/DDBJ whole genome shotgun (WGS) entry which is preliminary data.</text>
</comment>
<dbReference type="EMBL" id="SZYD01000001">
    <property type="protein sequence ID" value="KAD7479394.1"/>
    <property type="molecule type" value="Genomic_DNA"/>
</dbReference>